<dbReference type="RefSeq" id="WP_303280350.1">
    <property type="nucleotide sequence ID" value="NZ_BAABCZ010000016.1"/>
</dbReference>
<protein>
    <submittedName>
        <fullName evidence="2">SusD/RagB family nutrient-binding outer membrane lipoprotein</fullName>
    </submittedName>
</protein>
<organism evidence="2 3">
    <name type="scientific">Flavivirga amylovorans</name>
    <dbReference type="NCBI Taxonomy" id="870486"/>
    <lineage>
        <taxon>Bacteria</taxon>
        <taxon>Pseudomonadati</taxon>
        <taxon>Bacteroidota</taxon>
        <taxon>Flavobacteriia</taxon>
        <taxon>Flavobacteriales</taxon>
        <taxon>Flavobacteriaceae</taxon>
        <taxon>Flavivirga</taxon>
    </lineage>
</organism>
<keyword evidence="1" id="KW-0732">Signal</keyword>
<keyword evidence="3" id="KW-1185">Reference proteome</keyword>
<reference evidence="2" key="1">
    <citation type="submission" date="2023-07" db="EMBL/GenBank/DDBJ databases">
        <title>Two novel species in the genus Flavivirga.</title>
        <authorList>
            <person name="Kwon K."/>
        </authorList>
    </citation>
    <scope>NUCLEOTIDE SEQUENCE</scope>
    <source>
        <strain evidence="2">KACC 14157</strain>
    </source>
</reference>
<feature type="signal peptide" evidence="1">
    <location>
        <begin position="1"/>
        <end position="21"/>
    </location>
</feature>
<comment type="caution">
    <text evidence="2">The sequence shown here is derived from an EMBL/GenBank/DDBJ whole genome shotgun (WGS) entry which is preliminary data.</text>
</comment>
<keyword evidence="2" id="KW-0449">Lipoprotein</keyword>
<dbReference type="InterPro" id="IPR041662">
    <property type="entry name" value="SusD-like_2"/>
</dbReference>
<dbReference type="SUPFAM" id="SSF48452">
    <property type="entry name" value="TPR-like"/>
    <property type="match status" value="1"/>
</dbReference>
<evidence type="ECO:0000256" key="1">
    <source>
        <dbReference type="SAM" id="SignalP"/>
    </source>
</evidence>
<dbReference type="InterPro" id="IPR011990">
    <property type="entry name" value="TPR-like_helical_dom_sf"/>
</dbReference>
<dbReference type="Pfam" id="PF12771">
    <property type="entry name" value="SusD-like_2"/>
    <property type="match status" value="1"/>
</dbReference>
<feature type="chain" id="PRO_5045723508" evidence="1">
    <location>
        <begin position="22"/>
        <end position="528"/>
    </location>
</feature>
<evidence type="ECO:0000313" key="2">
    <source>
        <dbReference type="EMBL" id="MDO5985804.1"/>
    </source>
</evidence>
<dbReference type="Gene3D" id="1.25.40.390">
    <property type="match status" value="1"/>
</dbReference>
<name>A0ABT8WVV8_9FLAO</name>
<dbReference type="EMBL" id="JAUOEM010000001">
    <property type="protein sequence ID" value="MDO5985804.1"/>
    <property type="molecule type" value="Genomic_DNA"/>
</dbReference>
<accession>A0ABT8WVV8</accession>
<evidence type="ECO:0000313" key="3">
    <source>
        <dbReference type="Proteomes" id="UP001176891"/>
    </source>
</evidence>
<gene>
    <name evidence="2" type="ORF">Q4Q39_00170</name>
</gene>
<proteinExistence type="predicted"/>
<sequence length="528" mass="59360">MKKIKISITLLLAIVINSCEITDFGDEFQTSPNLLSPEGANPNFILNNIQIEAGQFMQSLNRTTDEVMRYTNLNESYADVASPSSLEGEYQEMYAIFEDYKIIEAAAEENEDFLFHRGMAKILTAYMMVTMVDYLGDIPFTEANSANEGIFNPKQDDDAFIYEEMIKRIDEGIADVIAGQNRPPSSDIYYGGDIEKWERLGNSLKLKMYVNTGDRDAINSLISLDKFITTADDFQFNYNTTSTEPDSRHPDFNTGYDVTGFGLFLGNSFLNILLNGKLSQDPRIRYYVYRQSDQDPSDTSLGCVGISNFNFCYLGDSYYGRDHGDNRSRGSDAQFRATYGLYPVGGTFDDNNPVFPAFESNHLGGAGIMPILLSSYVNFLRAEAALSLGTTDDALTFLELGIRESMSKVLNFKGAVPESNPFAATTSDIDDYVNEVIVNYNAADNERKLDIILEEYYLASFGNSTESYNGYRRTGYPSSLRPSVFNINSPFPRVFFYPDEVVFTNESINQRPITTQVFWDKNPAGFIE</sequence>
<dbReference type="Proteomes" id="UP001176891">
    <property type="component" value="Unassembled WGS sequence"/>
</dbReference>